<keyword evidence="5" id="KW-1185">Reference proteome</keyword>
<feature type="non-terminal residue" evidence="4">
    <location>
        <position position="1"/>
    </location>
</feature>
<evidence type="ECO:0000313" key="3">
    <source>
        <dbReference type="EMBL" id="CAF1553419.1"/>
    </source>
</evidence>
<gene>
    <name evidence="4" type="ORF">JXQ802_LOCUS58102</name>
    <name evidence="3" type="ORF">PYM288_LOCUS41487</name>
</gene>
<evidence type="ECO:0000313" key="4">
    <source>
        <dbReference type="EMBL" id="CAF1674225.1"/>
    </source>
</evidence>
<evidence type="ECO:0000313" key="5">
    <source>
        <dbReference type="Proteomes" id="UP000663870"/>
    </source>
</evidence>
<dbReference type="EMBL" id="CAJNOH010014239">
    <property type="protein sequence ID" value="CAF1553419.1"/>
    <property type="molecule type" value="Genomic_DNA"/>
</dbReference>
<dbReference type="Proteomes" id="UP000663870">
    <property type="component" value="Unassembled WGS sequence"/>
</dbReference>
<organism evidence="4 5">
    <name type="scientific">Rotaria sordida</name>
    <dbReference type="NCBI Taxonomy" id="392033"/>
    <lineage>
        <taxon>Eukaryota</taxon>
        <taxon>Metazoa</taxon>
        <taxon>Spiralia</taxon>
        <taxon>Gnathifera</taxon>
        <taxon>Rotifera</taxon>
        <taxon>Eurotatoria</taxon>
        <taxon>Bdelloidea</taxon>
        <taxon>Philodinida</taxon>
        <taxon>Philodinidae</taxon>
        <taxon>Rotaria</taxon>
    </lineage>
</organism>
<name>A0A816GIQ1_9BILA</name>
<protein>
    <submittedName>
        <fullName evidence="4">Uncharacterized protein</fullName>
    </submittedName>
</protein>
<comment type="caution">
    <text evidence="4">The sequence shown here is derived from an EMBL/GenBank/DDBJ whole genome shotgun (WGS) entry which is preliminary data.</text>
</comment>
<evidence type="ECO:0000256" key="2">
    <source>
        <dbReference type="SAM" id="Phobius"/>
    </source>
</evidence>
<reference evidence="4" key="1">
    <citation type="submission" date="2021-02" db="EMBL/GenBank/DDBJ databases">
        <authorList>
            <person name="Nowell W R."/>
        </authorList>
    </citation>
    <scope>NUCLEOTIDE SEQUENCE</scope>
</reference>
<evidence type="ECO:0000256" key="1">
    <source>
        <dbReference type="SAM" id="MobiDB-lite"/>
    </source>
</evidence>
<feature type="region of interest" description="Disordered" evidence="1">
    <location>
        <begin position="1"/>
        <end position="22"/>
    </location>
</feature>
<dbReference type="AlphaFoldDB" id="A0A816GIQ1"/>
<keyword evidence="2" id="KW-1133">Transmembrane helix</keyword>
<accession>A0A816GIQ1</accession>
<feature type="transmembrane region" description="Helical" evidence="2">
    <location>
        <begin position="49"/>
        <end position="73"/>
    </location>
</feature>
<sequence>QDNNNSSKGGRTSNGFQQKQQDLSAVSTVNAKVSSMALMVHLLNDYNQMIYLISNSFSSMSFLSYYVYLLTLVHLSTHSIFVK</sequence>
<proteinExistence type="predicted"/>
<keyword evidence="2" id="KW-0812">Transmembrane</keyword>
<dbReference type="Proteomes" id="UP000663854">
    <property type="component" value="Unassembled WGS sequence"/>
</dbReference>
<keyword evidence="2" id="KW-0472">Membrane</keyword>
<dbReference type="EMBL" id="CAJNOL010016139">
    <property type="protein sequence ID" value="CAF1674225.1"/>
    <property type="molecule type" value="Genomic_DNA"/>
</dbReference>